<feature type="transmembrane region" description="Helical" evidence="7">
    <location>
        <begin position="361"/>
        <end position="382"/>
    </location>
</feature>
<dbReference type="GO" id="GO:0015297">
    <property type="term" value="F:antiporter activity"/>
    <property type="evidence" value="ECO:0007669"/>
    <property type="project" value="InterPro"/>
</dbReference>
<feature type="transmembrane region" description="Helical" evidence="7">
    <location>
        <begin position="243"/>
        <end position="268"/>
    </location>
</feature>
<keyword evidence="3" id="KW-1003">Cell membrane</keyword>
<keyword evidence="2" id="KW-0813">Transport</keyword>
<proteinExistence type="predicted"/>
<dbReference type="PANTHER" id="PTHR43549">
    <property type="entry name" value="MULTIDRUG RESISTANCE PROTEIN YPNP-RELATED"/>
    <property type="match status" value="1"/>
</dbReference>
<feature type="transmembrane region" description="Helical" evidence="7">
    <location>
        <begin position="50"/>
        <end position="73"/>
    </location>
</feature>
<feature type="transmembrane region" description="Helical" evidence="7">
    <location>
        <begin position="175"/>
        <end position="194"/>
    </location>
</feature>
<reference evidence="8 9" key="1">
    <citation type="submission" date="2014-08" db="EMBL/GenBank/DDBJ databases">
        <title>Clostridium innocuum, an unnegligible vancomycin-resistant pathogen causing extra-intestinal infections.</title>
        <authorList>
            <person name="Feng Y."/>
            <person name="Chiu C.-H."/>
        </authorList>
    </citation>
    <scope>NUCLEOTIDE SEQUENCE [LARGE SCALE GENOMIC DNA]</scope>
    <source>
        <strain evidence="8 9">AN88</strain>
    </source>
</reference>
<feature type="transmembrane region" description="Helical" evidence="7">
    <location>
        <begin position="14"/>
        <end position="38"/>
    </location>
</feature>
<dbReference type="RefSeq" id="WP_044905058.1">
    <property type="nucleotide sequence ID" value="NZ_JQIF01000039.1"/>
</dbReference>
<name>A0A099I7H6_CLOIN</name>
<feature type="transmembrane region" description="Helical" evidence="7">
    <location>
        <begin position="394"/>
        <end position="414"/>
    </location>
</feature>
<dbReference type="InterPro" id="IPR048279">
    <property type="entry name" value="MdtK-like"/>
</dbReference>
<sequence>MQTIEQNKMGYKPVLPLLMSMAFPPMLSMLIQSLYNIVDSMFVAQIGEDALTAVSLAFPIQTLIVACSVGIGVGVNSYIARKLGEQNQKEANSAVAHGLLLSLIGYLLFVAIGSFTIRPFFEMFTDSAAILDDACMYTYVCVFLCFGCFFHILIEKVFQSMGKMIFPMAIQAAGAITNIILDPIMIFGLLGFPAMGVKGAAIATVIGQIFAMSLSLFIFLTRKFDVKLDLKQFHFSWDTIRRILSVGIPNACMNALGSVLVIGLNSILIQFSNTAVSVYGIYYKLQTFVFMPVSGLTQGAMPIMGYNYGAGSHERLLQTLKYAVMVTLAIMVCGCAIFLLFPTQLLMLFHASEDMLRIGVPALRIISISFLPAALGFILPTLFQAMGLGLQSLIVFLLRQLCITLPLSWLFAAWFGLDGIWYSFLIAESIAAGVAVLLFIRIRKKDKVLSSTFVQQPSASQEAVC</sequence>
<evidence type="ECO:0000256" key="3">
    <source>
        <dbReference type="ARBA" id="ARBA00022475"/>
    </source>
</evidence>
<dbReference type="InterPro" id="IPR052031">
    <property type="entry name" value="Membrane_Transporter-Flippase"/>
</dbReference>
<evidence type="ECO:0000256" key="4">
    <source>
        <dbReference type="ARBA" id="ARBA00022692"/>
    </source>
</evidence>
<dbReference type="GO" id="GO:0042910">
    <property type="term" value="F:xenobiotic transmembrane transporter activity"/>
    <property type="evidence" value="ECO:0007669"/>
    <property type="project" value="InterPro"/>
</dbReference>
<dbReference type="PIRSF" id="PIRSF006603">
    <property type="entry name" value="DinF"/>
    <property type="match status" value="1"/>
</dbReference>
<dbReference type="GO" id="GO:0005886">
    <property type="term" value="C:plasma membrane"/>
    <property type="evidence" value="ECO:0007669"/>
    <property type="project" value="UniProtKB-SubCell"/>
</dbReference>
<dbReference type="NCBIfam" id="TIGR00797">
    <property type="entry name" value="matE"/>
    <property type="match status" value="1"/>
</dbReference>
<feature type="transmembrane region" description="Helical" evidence="7">
    <location>
        <begin position="420"/>
        <end position="440"/>
    </location>
</feature>
<comment type="caution">
    <text evidence="8">The sequence shown here is derived from an EMBL/GenBank/DDBJ whole genome shotgun (WGS) entry which is preliminary data.</text>
</comment>
<keyword evidence="5 7" id="KW-1133">Transmembrane helix</keyword>
<evidence type="ECO:0000256" key="1">
    <source>
        <dbReference type="ARBA" id="ARBA00004651"/>
    </source>
</evidence>
<dbReference type="EMBL" id="JQIF01000039">
    <property type="protein sequence ID" value="KGJ53511.1"/>
    <property type="molecule type" value="Genomic_DNA"/>
</dbReference>
<feature type="transmembrane region" description="Helical" evidence="7">
    <location>
        <begin position="288"/>
        <end position="308"/>
    </location>
</feature>
<feature type="transmembrane region" description="Helical" evidence="7">
    <location>
        <begin position="320"/>
        <end position="341"/>
    </location>
</feature>
<dbReference type="AlphaFoldDB" id="A0A099I7H6"/>
<protein>
    <submittedName>
        <fullName evidence="8">Multidrug transporter MatE</fullName>
    </submittedName>
</protein>
<feature type="transmembrane region" description="Helical" evidence="7">
    <location>
        <begin position="94"/>
        <end position="116"/>
    </location>
</feature>
<feature type="transmembrane region" description="Helical" evidence="7">
    <location>
        <begin position="200"/>
        <end position="222"/>
    </location>
</feature>
<dbReference type="InterPro" id="IPR002528">
    <property type="entry name" value="MATE_fam"/>
</dbReference>
<evidence type="ECO:0000256" key="7">
    <source>
        <dbReference type="SAM" id="Phobius"/>
    </source>
</evidence>
<evidence type="ECO:0000256" key="2">
    <source>
        <dbReference type="ARBA" id="ARBA00022448"/>
    </source>
</evidence>
<organism evidence="8 9">
    <name type="scientific">Clostridium innocuum</name>
    <dbReference type="NCBI Taxonomy" id="1522"/>
    <lineage>
        <taxon>Bacteria</taxon>
        <taxon>Bacillati</taxon>
        <taxon>Bacillota</taxon>
        <taxon>Clostridia</taxon>
        <taxon>Eubacteriales</taxon>
        <taxon>Clostridiaceae</taxon>
        <taxon>Clostridium</taxon>
    </lineage>
</organism>
<keyword evidence="6 7" id="KW-0472">Membrane</keyword>
<accession>A0A099I7H6</accession>
<dbReference type="CDD" id="cd13144">
    <property type="entry name" value="MATE_like_4"/>
    <property type="match status" value="1"/>
</dbReference>
<evidence type="ECO:0000313" key="9">
    <source>
        <dbReference type="Proteomes" id="UP000030008"/>
    </source>
</evidence>
<comment type="subcellular location">
    <subcellularLocation>
        <location evidence="1">Cell membrane</location>
        <topology evidence="1">Multi-pass membrane protein</topology>
    </subcellularLocation>
</comment>
<feature type="transmembrane region" description="Helical" evidence="7">
    <location>
        <begin position="136"/>
        <end position="154"/>
    </location>
</feature>
<gene>
    <name evidence="8" type="ORF">CIAN88_08835</name>
</gene>
<evidence type="ECO:0000256" key="5">
    <source>
        <dbReference type="ARBA" id="ARBA00022989"/>
    </source>
</evidence>
<dbReference type="Pfam" id="PF01554">
    <property type="entry name" value="MatE"/>
    <property type="match status" value="2"/>
</dbReference>
<dbReference type="PANTHER" id="PTHR43549:SF2">
    <property type="entry name" value="MULTIDRUG RESISTANCE PROTEIN NORM-RELATED"/>
    <property type="match status" value="1"/>
</dbReference>
<dbReference type="Proteomes" id="UP000030008">
    <property type="component" value="Unassembled WGS sequence"/>
</dbReference>
<evidence type="ECO:0000256" key="6">
    <source>
        <dbReference type="ARBA" id="ARBA00023136"/>
    </source>
</evidence>
<keyword evidence="4 7" id="KW-0812">Transmembrane</keyword>
<evidence type="ECO:0000313" key="8">
    <source>
        <dbReference type="EMBL" id="KGJ53511.1"/>
    </source>
</evidence>